<dbReference type="Gene3D" id="3.40.50.300">
    <property type="entry name" value="P-loop containing nucleotide triphosphate hydrolases"/>
    <property type="match status" value="1"/>
</dbReference>
<dbReference type="Gene3D" id="3.30.450.380">
    <property type="match status" value="1"/>
</dbReference>
<reference evidence="4" key="1">
    <citation type="journal article" date="2019" name="Int. J. Syst. Evol. Microbiol.">
        <title>The Global Catalogue of Microorganisms (GCM) 10K type strain sequencing project: providing services to taxonomists for standard genome sequencing and annotation.</title>
        <authorList>
            <consortium name="The Broad Institute Genomics Platform"/>
            <consortium name="The Broad Institute Genome Sequencing Center for Infectious Disease"/>
            <person name="Wu L."/>
            <person name="Ma J."/>
        </authorList>
    </citation>
    <scope>NUCLEOTIDE SEQUENCE [LARGE SCALE GENOMIC DNA]</scope>
    <source>
        <strain evidence="4">CCUG 50873</strain>
    </source>
</reference>
<dbReference type="Pfam" id="PF00437">
    <property type="entry name" value="T2SSE"/>
    <property type="match status" value="1"/>
</dbReference>
<evidence type="ECO:0000313" key="3">
    <source>
        <dbReference type="EMBL" id="MFD0925950.1"/>
    </source>
</evidence>
<keyword evidence="4" id="KW-1185">Reference proteome</keyword>
<dbReference type="CDD" id="cd01130">
    <property type="entry name" value="VirB11-like_ATPase"/>
    <property type="match status" value="1"/>
</dbReference>
<dbReference type="InterPro" id="IPR001482">
    <property type="entry name" value="T2SS/T4SS_dom"/>
</dbReference>
<dbReference type="InterPro" id="IPR050921">
    <property type="entry name" value="T4SS_GSP_E_ATPase"/>
</dbReference>
<dbReference type="RefSeq" id="WP_253646141.1">
    <property type="nucleotide sequence ID" value="NZ_BAAAMO010000002.1"/>
</dbReference>
<evidence type="ECO:0000313" key="4">
    <source>
        <dbReference type="Proteomes" id="UP001597068"/>
    </source>
</evidence>
<comment type="caution">
    <text evidence="3">The sequence shown here is derived from an EMBL/GenBank/DDBJ whole genome shotgun (WGS) entry which is preliminary data.</text>
</comment>
<dbReference type="PANTHER" id="PTHR30486:SF6">
    <property type="entry name" value="TYPE IV PILUS RETRACTATION ATPASE PILT"/>
    <property type="match status" value="1"/>
</dbReference>
<accession>A0ABW3G8L3</accession>
<evidence type="ECO:0000259" key="2">
    <source>
        <dbReference type="Pfam" id="PF00437"/>
    </source>
</evidence>
<dbReference type="PANTHER" id="PTHR30486">
    <property type="entry name" value="TWITCHING MOTILITY PROTEIN PILT"/>
    <property type="match status" value="1"/>
</dbReference>
<protein>
    <submittedName>
        <fullName evidence="3">TadA family conjugal transfer-associated ATPase</fullName>
    </submittedName>
</protein>
<evidence type="ECO:0000256" key="1">
    <source>
        <dbReference type="ARBA" id="ARBA00006611"/>
    </source>
</evidence>
<dbReference type="NCBIfam" id="TIGR03819">
    <property type="entry name" value="heli_sec_ATPase"/>
    <property type="match status" value="1"/>
</dbReference>
<dbReference type="EMBL" id="JBHTIL010000001">
    <property type="protein sequence ID" value="MFD0925950.1"/>
    <property type="molecule type" value="Genomic_DNA"/>
</dbReference>
<organism evidence="3 4">
    <name type="scientific">Williamsia deligens</name>
    <dbReference type="NCBI Taxonomy" id="321325"/>
    <lineage>
        <taxon>Bacteria</taxon>
        <taxon>Bacillati</taxon>
        <taxon>Actinomycetota</taxon>
        <taxon>Actinomycetes</taxon>
        <taxon>Mycobacteriales</taxon>
        <taxon>Nocardiaceae</taxon>
        <taxon>Williamsia</taxon>
    </lineage>
</organism>
<comment type="similarity">
    <text evidence="1">Belongs to the GSP E family.</text>
</comment>
<name>A0ABW3G8L3_9NOCA</name>
<dbReference type="Proteomes" id="UP001597068">
    <property type="component" value="Unassembled WGS sequence"/>
</dbReference>
<dbReference type="InterPro" id="IPR022399">
    <property type="entry name" value="TadA-like_ATPase"/>
</dbReference>
<sequence length="401" mass="42280">MTDGADGRRELLTRVRERLAGDAADPTPQVMADAIRTESRGMLGDTDLLEALRFLQTELVGAGLLEDVLAEPDVADVLVVGPRQVWVDRGAGLRLTDIVFDDDAAVRRLAVRLAAGAGRRLDDAAPWVDGQLRAVGRRGYSVRLHAVIPPISVDGTCLSLRVLRPATLDFAALVARDAIAPDIVGLVDGIVAARLAFLVVGGTGAGKTSLLSGLLGRVDPAERILCVEDAVELAPTHPHVVRLVARTANVEGVGAVGVRDLVRQALRMRPDRIVVGEVRGAEVVDLLTALNTGHEGCAGTLHANSIEEVPARIEALAALGGMDRPAVHSQLAAAVDVVVAVARGADGSRGISQIGLLDRGPDGWVRTRCVWDRTDGFTAAADELRLLMSGRIRDDVTGHRG</sequence>
<gene>
    <name evidence="3" type="ORF">ACFQ04_09395</name>
</gene>
<proteinExistence type="inferred from homology"/>
<dbReference type="SUPFAM" id="SSF52540">
    <property type="entry name" value="P-loop containing nucleoside triphosphate hydrolases"/>
    <property type="match status" value="1"/>
</dbReference>
<feature type="domain" description="Bacterial type II secretion system protein E" evidence="2">
    <location>
        <begin position="62"/>
        <end position="340"/>
    </location>
</feature>
<dbReference type="InterPro" id="IPR027417">
    <property type="entry name" value="P-loop_NTPase"/>
</dbReference>